<dbReference type="InterPro" id="IPR004911">
    <property type="entry name" value="Interferon-induced_GILT"/>
</dbReference>
<keyword evidence="3" id="KW-0472">Membrane</keyword>
<proteinExistence type="inferred from homology"/>
<keyword evidence="3" id="KW-0812">Transmembrane</keyword>
<dbReference type="PANTHER" id="PTHR13234:SF71">
    <property type="entry name" value="GAMMA-INTERFERON-INDUCIBLE LYSOSOMAL THIOL REDUCTASE-LIKE PROTEIN"/>
    <property type="match status" value="1"/>
</dbReference>
<dbReference type="Pfam" id="PF03227">
    <property type="entry name" value="GILT"/>
    <property type="match status" value="1"/>
</dbReference>
<evidence type="ECO:0000256" key="2">
    <source>
        <dbReference type="ARBA" id="ARBA00023180"/>
    </source>
</evidence>
<comment type="similarity">
    <text evidence="1">Belongs to the GILT family.</text>
</comment>
<evidence type="ECO:0000313" key="4">
    <source>
        <dbReference type="EMBL" id="KAL2738862.1"/>
    </source>
</evidence>
<dbReference type="AlphaFoldDB" id="A0ABD2C1F7"/>
<sequence>MSIYLQFLWIRLHIMGLCSFRWKILMIVIIIILLWQSSKVLLSFTQDQVAEAKEILESKSMLIEQKANAKEIVHITVYYETLCPDSRSFFVKHLLPTYMKLKENVEVTLIPYGKATTIQNDHTYEFKCQHGPIECQGNMIHACAIDLIKDQSLLLNYLSCMIKNNIEPVNIMEICAQKMNVDFNVILKCYSGAKGKELLARYRERTNALKPRISFIPTISLNNSVKNQAKILRNLLQEVCLLFKIKPEGCL</sequence>
<reference evidence="4 5" key="1">
    <citation type="journal article" date="2024" name="Ann. Entomol. Soc. Am.">
        <title>Genomic analyses of the southern and eastern yellowjacket wasps (Hymenoptera: Vespidae) reveal evolutionary signatures of social life.</title>
        <authorList>
            <person name="Catto M.A."/>
            <person name="Caine P.B."/>
            <person name="Orr S.E."/>
            <person name="Hunt B.G."/>
            <person name="Goodisman M.A.D."/>
        </authorList>
    </citation>
    <scope>NUCLEOTIDE SEQUENCE [LARGE SCALE GENOMIC DNA]</scope>
    <source>
        <strain evidence="4">233</strain>
        <tissue evidence="4">Head and thorax</tissue>
    </source>
</reference>
<gene>
    <name evidence="4" type="ORF">V1478_001428</name>
</gene>
<dbReference type="EMBL" id="JAUDFV010000025">
    <property type="protein sequence ID" value="KAL2738862.1"/>
    <property type="molecule type" value="Genomic_DNA"/>
</dbReference>
<protein>
    <submittedName>
        <fullName evidence="4">Gamma-interferon-inducible lysosomal thiol reductase-like isoform X1</fullName>
    </submittedName>
</protein>
<keyword evidence="3" id="KW-1133">Transmembrane helix</keyword>
<keyword evidence="5" id="KW-1185">Reference proteome</keyword>
<evidence type="ECO:0000256" key="3">
    <source>
        <dbReference type="SAM" id="Phobius"/>
    </source>
</evidence>
<accession>A0ABD2C1F7</accession>
<dbReference type="PANTHER" id="PTHR13234">
    <property type="entry name" value="GAMMA-INTERFERON INDUCIBLE LYSOSOMAL THIOL REDUCTASE GILT"/>
    <property type="match status" value="1"/>
</dbReference>
<dbReference type="Proteomes" id="UP001607302">
    <property type="component" value="Unassembled WGS sequence"/>
</dbReference>
<keyword evidence="2" id="KW-0325">Glycoprotein</keyword>
<name>A0ABD2C1F7_VESSQ</name>
<organism evidence="4 5">
    <name type="scientific">Vespula squamosa</name>
    <name type="common">Southern yellow jacket</name>
    <name type="synonym">Wasp</name>
    <dbReference type="NCBI Taxonomy" id="30214"/>
    <lineage>
        <taxon>Eukaryota</taxon>
        <taxon>Metazoa</taxon>
        <taxon>Ecdysozoa</taxon>
        <taxon>Arthropoda</taxon>
        <taxon>Hexapoda</taxon>
        <taxon>Insecta</taxon>
        <taxon>Pterygota</taxon>
        <taxon>Neoptera</taxon>
        <taxon>Endopterygota</taxon>
        <taxon>Hymenoptera</taxon>
        <taxon>Apocrita</taxon>
        <taxon>Aculeata</taxon>
        <taxon>Vespoidea</taxon>
        <taxon>Vespidae</taxon>
        <taxon>Vespinae</taxon>
        <taxon>Vespula</taxon>
    </lineage>
</organism>
<evidence type="ECO:0000313" key="5">
    <source>
        <dbReference type="Proteomes" id="UP001607302"/>
    </source>
</evidence>
<comment type="caution">
    <text evidence="4">The sequence shown here is derived from an EMBL/GenBank/DDBJ whole genome shotgun (WGS) entry which is preliminary data.</text>
</comment>
<feature type="transmembrane region" description="Helical" evidence="3">
    <location>
        <begin position="12"/>
        <end position="35"/>
    </location>
</feature>
<evidence type="ECO:0000256" key="1">
    <source>
        <dbReference type="ARBA" id="ARBA00005679"/>
    </source>
</evidence>